<dbReference type="Gene3D" id="3.40.50.300">
    <property type="entry name" value="P-loop containing nucleotide triphosphate hydrolases"/>
    <property type="match status" value="1"/>
</dbReference>
<reference evidence="9 10" key="1">
    <citation type="journal article" date="2014" name="Genome Announc.">
        <title>Draft Genome Sequence of the Agar-Degrading Bacterium Catenovulum sp. Strain DS-2, Isolated from Intestines of Haliotis diversicolor.</title>
        <authorList>
            <person name="Shan D."/>
            <person name="Li X."/>
            <person name="Gu Z."/>
            <person name="Wei G."/>
            <person name="Gao Z."/>
            <person name="Shao Z."/>
        </authorList>
    </citation>
    <scope>NUCLEOTIDE SEQUENCE [LARGE SCALE GENOMIC DNA]</scope>
    <source>
        <strain evidence="9 10">DS-2</strain>
    </source>
</reference>
<dbReference type="GO" id="GO:0042803">
    <property type="term" value="F:protein homodimerization activity"/>
    <property type="evidence" value="ECO:0007669"/>
    <property type="project" value="UniProtKB-ARBA"/>
</dbReference>
<protein>
    <recommendedName>
        <fullName evidence="8">ATP-dependent dethiobiotin synthetase BioD</fullName>
        <ecNumber evidence="8">6.3.3.3</ecNumber>
    </recommendedName>
    <alternativeName>
        <fullName evidence="8">DTB synthetase</fullName>
        <shortName evidence="8">DTBS</shortName>
    </alternativeName>
    <alternativeName>
        <fullName evidence="8">Dethiobiotin synthase</fullName>
    </alternativeName>
</protein>
<keyword evidence="1 8" id="KW-0963">Cytoplasm</keyword>
<dbReference type="SUPFAM" id="SSF52540">
    <property type="entry name" value="P-loop containing nucleoside triphosphate hydrolases"/>
    <property type="match status" value="1"/>
</dbReference>
<evidence type="ECO:0000256" key="4">
    <source>
        <dbReference type="ARBA" id="ARBA00022741"/>
    </source>
</evidence>
<evidence type="ECO:0000313" key="10">
    <source>
        <dbReference type="Proteomes" id="UP000019276"/>
    </source>
</evidence>
<evidence type="ECO:0000256" key="2">
    <source>
        <dbReference type="ARBA" id="ARBA00022598"/>
    </source>
</evidence>
<organism evidence="9 10">
    <name type="scientific">Catenovulum agarivorans DS-2</name>
    <dbReference type="NCBI Taxonomy" id="1328313"/>
    <lineage>
        <taxon>Bacteria</taxon>
        <taxon>Pseudomonadati</taxon>
        <taxon>Pseudomonadota</taxon>
        <taxon>Gammaproteobacteria</taxon>
        <taxon>Alteromonadales</taxon>
        <taxon>Alteromonadaceae</taxon>
        <taxon>Catenovulum</taxon>
    </lineage>
</organism>
<feature type="binding site" evidence="8">
    <location>
        <position position="55"/>
    </location>
    <ligand>
        <name>Mg(2+)</name>
        <dbReference type="ChEBI" id="CHEBI:18420"/>
    </ligand>
</feature>
<proteinExistence type="inferred from homology"/>
<feature type="binding site" evidence="8">
    <location>
        <begin position="117"/>
        <end position="120"/>
    </location>
    <ligand>
        <name>ATP</name>
        <dbReference type="ChEBI" id="CHEBI:30616"/>
    </ligand>
</feature>
<dbReference type="InterPro" id="IPR004472">
    <property type="entry name" value="DTB_synth_BioD"/>
</dbReference>
<keyword evidence="6 8" id="KW-0067">ATP-binding</keyword>
<comment type="subunit">
    <text evidence="8">Homodimer.</text>
</comment>
<dbReference type="PIRSF" id="PIRSF006755">
    <property type="entry name" value="DTB_synth"/>
    <property type="match status" value="1"/>
</dbReference>
<dbReference type="GO" id="GO:0004141">
    <property type="term" value="F:dethiobiotin synthase activity"/>
    <property type="evidence" value="ECO:0007669"/>
    <property type="project" value="UniProtKB-UniRule"/>
</dbReference>
<evidence type="ECO:0000313" key="9">
    <source>
        <dbReference type="EMBL" id="EWH08599.1"/>
    </source>
</evidence>
<dbReference type="GO" id="GO:0000287">
    <property type="term" value="F:magnesium ion binding"/>
    <property type="evidence" value="ECO:0007669"/>
    <property type="project" value="UniProtKB-UniRule"/>
</dbReference>
<feature type="binding site" evidence="8">
    <location>
        <position position="18"/>
    </location>
    <ligand>
        <name>Mg(2+)</name>
        <dbReference type="ChEBI" id="CHEBI:18420"/>
    </ligand>
</feature>
<dbReference type="PATRIC" id="fig|1328313.3.peg.3407"/>
<dbReference type="CDD" id="cd03109">
    <property type="entry name" value="DTBS"/>
    <property type="match status" value="1"/>
</dbReference>
<feature type="binding site" evidence="8">
    <location>
        <begin position="177"/>
        <end position="178"/>
    </location>
    <ligand>
        <name>ATP</name>
        <dbReference type="ChEBI" id="CHEBI:30616"/>
    </ligand>
</feature>
<feature type="binding site" evidence="8">
    <location>
        <position position="55"/>
    </location>
    <ligand>
        <name>ATP</name>
        <dbReference type="ChEBI" id="CHEBI:30616"/>
    </ligand>
</feature>
<dbReference type="Pfam" id="PF13500">
    <property type="entry name" value="AAA_26"/>
    <property type="match status" value="1"/>
</dbReference>
<evidence type="ECO:0000256" key="8">
    <source>
        <dbReference type="HAMAP-Rule" id="MF_00336"/>
    </source>
</evidence>
<dbReference type="PANTHER" id="PTHR43210:SF5">
    <property type="entry name" value="DETHIOBIOTIN SYNTHETASE"/>
    <property type="match status" value="1"/>
</dbReference>
<dbReference type="UniPathway" id="UPA00078">
    <property type="reaction ID" value="UER00161"/>
</dbReference>
<dbReference type="GO" id="GO:0009102">
    <property type="term" value="P:biotin biosynthetic process"/>
    <property type="evidence" value="ECO:0007669"/>
    <property type="project" value="UniProtKB-UniRule"/>
</dbReference>
<dbReference type="Proteomes" id="UP000019276">
    <property type="component" value="Unassembled WGS sequence"/>
</dbReference>
<keyword evidence="2 8" id="KW-0436">Ligase</keyword>
<comment type="caution">
    <text evidence="8">Lacks conserved residue(s) required for the propagation of feature annotation.</text>
</comment>
<keyword evidence="10" id="KW-1185">Reference proteome</keyword>
<name>W7Q763_9ALTE</name>
<dbReference type="NCBIfam" id="TIGR00347">
    <property type="entry name" value="bioD"/>
    <property type="match status" value="1"/>
</dbReference>
<comment type="similarity">
    <text evidence="8">Belongs to the dethiobiotin synthetase family.</text>
</comment>
<feature type="binding site" evidence="8">
    <location>
        <position position="117"/>
    </location>
    <ligand>
        <name>Mg(2+)</name>
        <dbReference type="ChEBI" id="CHEBI:18420"/>
    </ligand>
</feature>
<accession>W7Q763</accession>
<keyword evidence="3 8" id="KW-0479">Metal-binding</keyword>
<dbReference type="AlphaFoldDB" id="W7Q763"/>
<dbReference type="EC" id="6.3.3.3" evidence="8"/>
<dbReference type="InterPro" id="IPR027417">
    <property type="entry name" value="P-loop_NTPase"/>
</dbReference>
<gene>
    <name evidence="8" type="primary">bioD</name>
    <name evidence="9" type="ORF">DS2_16674</name>
</gene>
<dbReference type="GO" id="GO:0005524">
    <property type="term" value="F:ATP binding"/>
    <property type="evidence" value="ECO:0007669"/>
    <property type="project" value="UniProtKB-UniRule"/>
</dbReference>
<evidence type="ECO:0000256" key="7">
    <source>
        <dbReference type="ARBA" id="ARBA00022842"/>
    </source>
</evidence>
<sequence length="224" mass="24239">MNRKTYFVTATDTECGKTFFSSALVSYLSKQGKAAGFKPIAAGCDLIDGQFKNEDALALQQASNVELEYSTVNPIALEPAIAPHIAAAEAGVEITFESLTQAYANFDQQHLDYLVVEGAGGWKLPLGNNNYLSDWVAEQELSVILVVGLKLGCLNHALLTQESIKATGCKIVGWVANSLHGEMPYMQQNIETLQQAIDAPLLGVLPKLNKPSESLHFLNLSNLL</sequence>
<evidence type="ECO:0000256" key="5">
    <source>
        <dbReference type="ARBA" id="ARBA00022756"/>
    </source>
</evidence>
<dbReference type="HAMAP" id="MF_00336">
    <property type="entry name" value="BioD"/>
    <property type="match status" value="1"/>
</dbReference>
<comment type="catalytic activity">
    <reaction evidence="8">
        <text>(7R,8S)-7,8-diammoniononanoate + CO2 + ATP = (4R,5S)-dethiobiotin + ADP + phosphate + 3 H(+)</text>
        <dbReference type="Rhea" id="RHEA:15805"/>
        <dbReference type="ChEBI" id="CHEBI:15378"/>
        <dbReference type="ChEBI" id="CHEBI:16526"/>
        <dbReference type="ChEBI" id="CHEBI:30616"/>
        <dbReference type="ChEBI" id="CHEBI:43474"/>
        <dbReference type="ChEBI" id="CHEBI:149469"/>
        <dbReference type="ChEBI" id="CHEBI:149473"/>
        <dbReference type="ChEBI" id="CHEBI:456216"/>
        <dbReference type="EC" id="6.3.3.3"/>
    </reaction>
</comment>
<dbReference type="STRING" id="1328313.DS2_16674"/>
<comment type="pathway">
    <text evidence="8">Cofactor biosynthesis; biotin biosynthesis; biotin from 7,8-diaminononanoate: step 1/2.</text>
</comment>
<evidence type="ECO:0000256" key="1">
    <source>
        <dbReference type="ARBA" id="ARBA00022490"/>
    </source>
</evidence>
<comment type="function">
    <text evidence="8">Catalyzes a mechanistically unusual reaction, the ATP-dependent insertion of CO2 between the N7 and N8 nitrogen atoms of 7,8-diaminopelargonic acid (DAPA, also called 7,8-diammoniononanoate) to form a ureido ring.</text>
</comment>
<comment type="cofactor">
    <cofactor evidence="8">
        <name>Mg(2+)</name>
        <dbReference type="ChEBI" id="CHEBI:18420"/>
    </cofactor>
</comment>
<dbReference type="RefSeq" id="WP_035016049.1">
    <property type="nucleotide sequence ID" value="NZ_ARZY01000042.1"/>
</dbReference>
<comment type="caution">
    <text evidence="9">The sequence shown here is derived from an EMBL/GenBank/DDBJ whole genome shotgun (WGS) entry which is preliminary data.</text>
</comment>
<dbReference type="FunFam" id="3.40.50.300:FF:000292">
    <property type="entry name" value="ATP-dependent dethiobiotin synthetase BioD"/>
    <property type="match status" value="1"/>
</dbReference>
<feature type="binding site" evidence="8">
    <location>
        <begin position="14"/>
        <end position="19"/>
    </location>
    <ligand>
        <name>ATP</name>
        <dbReference type="ChEBI" id="CHEBI:30616"/>
    </ligand>
</feature>
<evidence type="ECO:0000256" key="6">
    <source>
        <dbReference type="ARBA" id="ARBA00022840"/>
    </source>
</evidence>
<dbReference type="PANTHER" id="PTHR43210">
    <property type="entry name" value="DETHIOBIOTIN SYNTHETASE"/>
    <property type="match status" value="1"/>
</dbReference>
<dbReference type="eggNOG" id="COG0132">
    <property type="taxonomic scope" value="Bacteria"/>
</dbReference>
<feature type="active site" evidence="8">
    <location>
        <position position="38"/>
    </location>
</feature>
<keyword evidence="7 8" id="KW-0460">Magnesium</keyword>
<dbReference type="GO" id="GO:0005829">
    <property type="term" value="C:cytosol"/>
    <property type="evidence" value="ECO:0007669"/>
    <property type="project" value="TreeGrafter"/>
</dbReference>
<keyword evidence="4 8" id="KW-0547">Nucleotide-binding</keyword>
<feature type="binding site" evidence="8">
    <location>
        <begin position="206"/>
        <end position="208"/>
    </location>
    <ligand>
        <name>ATP</name>
        <dbReference type="ChEBI" id="CHEBI:30616"/>
    </ligand>
</feature>
<keyword evidence="5 8" id="KW-0093">Biotin biosynthesis</keyword>
<dbReference type="EMBL" id="ARZY01000042">
    <property type="protein sequence ID" value="EWH08599.1"/>
    <property type="molecule type" value="Genomic_DNA"/>
</dbReference>
<comment type="subcellular location">
    <subcellularLocation>
        <location evidence="8">Cytoplasm</location>
    </subcellularLocation>
</comment>
<evidence type="ECO:0000256" key="3">
    <source>
        <dbReference type="ARBA" id="ARBA00022723"/>
    </source>
</evidence>